<comment type="caution">
    <text evidence="1">The sequence shown here is derived from an EMBL/GenBank/DDBJ whole genome shotgun (WGS) entry which is preliminary data.</text>
</comment>
<dbReference type="AlphaFoldDB" id="A0A391NVY5"/>
<name>A0A391NVY5_9EUKA</name>
<protein>
    <submittedName>
        <fullName evidence="1">Uncharacterized protein</fullName>
    </submittedName>
</protein>
<evidence type="ECO:0000313" key="2">
    <source>
        <dbReference type="Proteomes" id="UP000265618"/>
    </source>
</evidence>
<dbReference type="EMBL" id="BDIP01010558">
    <property type="protein sequence ID" value="GCA65281.1"/>
    <property type="molecule type" value="Genomic_DNA"/>
</dbReference>
<dbReference type="Proteomes" id="UP000265618">
    <property type="component" value="Unassembled WGS sequence"/>
</dbReference>
<reference evidence="1 2" key="1">
    <citation type="journal article" date="2018" name="PLoS ONE">
        <title>The draft genome of Kipferlia bialata reveals reductive genome evolution in fornicate parasites.</title>
        <authorList>
            <person name="Tanifuji G."/>
            <person name="Takabayashi S."/>
            <person name="Kume K."/>
            <person name="Takagi M."/>
            <person name="Nakayama T."/>
            <person name="Kamikawa R."/>
            <person name="Inagaki Y."/>
            <person name="Hashimoto T."/>
        </authorList>
    </citation>
    <scope>NUCLEOTIDE SEQUENCE [LARGE SCALE GENOMIC DNA]</scope>
    <source>
        <strain evidence="1">NY0173</strain>
    </source>
</reference>
<keyword evidence="2" id="KW-1185">Reference proteome</keyword>
<feature type="non-terminal residue" evidence="1">
    <location>
        <position position="40"/>
    </location>
</feature>
<accession>A0A391NVY5</accession>
<sequence>MADKPKNEKARIQKQLQSLSNSFITLSGTLSPTPKDLSPL</sequence>
<evidence type="ECO:0000313" key="1">
    <source>
        <dbReference type="EMBL" id="GCA65281.1"/>
    </source>
</evidence>
<gene>
    <name evidence="1" type="ORF">KIPB_016762</name>
</gene>
<proteinExistence type="predicted"/>
<organism evidence="1 2">
    <name type="scientific">Kipferlia bialata</name>
    <dbReference type="NCBI Taxonomy" id="797122"/>
    <lineage>
        <taxon>Eukaryota</taxon>
        <taxon>Metamonada</taxon>
        <taxon>Carpediemonas-like organisms</taxon>
        <taxon>Kipferlia</taxon>
    </lineage>
</organism>